<feature type="compositionally biased region" description="Basic residues" evidence="10">
    <location>
        <begin position="477"/>
        <end position="504"/>
    </location>
</feature>
<evidence type="ECO:0000256" key="1">
    <source>
        <dbReference type="ARBA" id="ARBA00004123"/>
    </source>
</evidence>
<dbReference type="AlphaFoldDB" id="A0AA40GCR3"/>
<feature type="region of interest" description="Disordered" evidence="10">
    <location>
        <begin position="455"/>
        <end position="545"/>
    </location>
</feature>
<name>A0AA40GCR3_9HYME</name>
<keyword evidence="6 8" id="KW-0508">mRNA splicing</keyword>
<comment type="subcellular location">
    <subcellularLocation>
        <location evidence="1 8">Nucleus</location>
    </subcellularLocation>
</comment>
<evidence type="ECO:0000256" key="6">
    <source>
        <dbReference type="ARBA" id="ARBA00023187"/>
    </source>
</evidence>
<dbReference type="InterPro" id="IPR021715">
    <property type="entry name" value="Slu7_dom"/>
</dbReference>
<dbReference type="InterPro" id="IPR039974">
    <property type="entry name" value="Splicing_factor_SLU7"/>
</dbReference>
<dbReference type="Pfam" id="PF11708">
    <property type="entry name" value="Slu7"/>
    <property type="match status" value="1"/>
</dbReference>
<dbReference type="EMBL" id="JAHYIQ010000001">
    <property type="protein sequence ID" value="KAK1135463.1"/>
    <property type="molecule type" value="Genomic_DNA"/>
</dbReference>
<evidence type="ECO:0000256" key="2">
    <source>
        <dbReference type="ARBA" id="ARBA00007203"/>
    </source>
</evidence>
<comment type="similarity">
    <text evidence="2 8">Belongs to the SLU7 family.</text>
</comment>
<dbReference type="GO" id="GO:0000398">
    <property type="term" value="P:mRNA splicing, via spliceosome"/>
    <property type="evidence" value="ECO:0007669"/>
    <property type="project" value="UniProtKB-UniRule"/>
</dbReference>
<evidence type="ECO:0000256" key="5">
    <source>
        <dbReference type="ARBA" id="ARBA00022728"/>
    </source>
</evidence>
<organism evidence="12 13">
    <name type="scientific">Melipona bicolor</name>
    <dbReference type="NCBI Taxonomy" id="60889"/>
    <lineage>
        <taxon>Eukaryota</taxon>
        <taxon>Metazoa</taxon>
        <taxon>Ecdysozoa</taxon>
        <taxon>Arthropoda</taxon>
        <taxon>Hexapoda</taxon>
        <taxon>Insecta</taxon>
        <taxon>Pterygota</taxon>
        <taxon>Neoptera</taxon>
        <taxon>Endopterygota</taxon>
        <taxon>Hymenoptera</taxon>
        <taxon>Apocrita</taxon>
        <taxon>Aculeata</taxon>
        <taxon>Apoidea</taxon>
        <taxon>Anthophila</taxon>
        <taxon>Apidae</taxon>
        <taxon>Melipona</taxon>
    </lineage>
</organism>
<protein>
    <recommendedName>
        <fullName evidence="3 8">Pre-mRNA-splicing factor SLU7</fullName>
    </recommendedName>
</protein>
<evidence type="ECO:0000313" key="12">
    <source>
        <dbReference type="EMBL" id="KAK1135463.1"/>
    </source>
</evidence>
<feature type="compositionally biased region" description="Basic and acidic residues" evidence="10">
    <location>
        <begin position="18"/>
        <end position="43"/>
    </location>
</feature>
<evidence type="ECO:0000256" key="4">
    <source>
        <dbReference type="ARBA" id="ARBA00022664"/>
    </source>
</evidence>
<accession>A0AA40GCR3</accession>
<dbReference type="PANTHER" id="PTHR12942:SF2">
    <property type="entry name" value="PRE-MRNA-SPLICING FACTOR SLU7"/>
    <property type="match status" value="1"/>
</dbReference>
<evidence type="ECO:0000256" key="10">
    <source>
        <dbReference type="SAM" id="MobiDB-lite"/>
    </source>
</evidence>
<proteinExistence type="inferred from homology"/>
<evidence type="ECO:0000313" key="13">
    <source>
        <dbReference type="Proteomes" id="UP001177670"/>
    </source>
</evidence>
<dbReference type="GO" id="GO:0030628">
    <property type="term" value="F:pre-mRNA 3'-splice site binding"/>
    <property type="evidence" value="ECO:0007669"/>
    <property type="project" value="UniProtKB-UniRule"/>
</dbReference>
<evidence type="ECO:0000256" key="7">
    <source>
        <dbReference type="ARBA" id="ARBA00023242"/>
    </source>
</evidence>
<reference evidence="12" key="1">
    <citation type="submission" date="2021-10" db="EMBL/GenBank/DDBJ databases">
        <title>Melipona bicolor Genome sequencing and assembly.</title>
        <authorList>
            <person name="Araujo N.S."/>
            <person name="Arias M.C."/>
        </authorList>
    </citation>
    <scope>NUCLEOTIDE SEQUENCE</scope>
    <source>
        <strain evidence="12">USP_2M_L1-L4_2017</strain>
        <tissue evidence="12">Whole body</tissue>
    </source>
</reference>
<evidence type="ECO:0000259" key="11">
    <source>
        <dbReference type="Pfam" id="PF11708"/>
    </source>
</evidence>
<evidence type="ECO:0000256" key="3">
    <source>
        <dbReference type="ARBA" id="ARBA00021377"/>
    </source>
</evidence>
<gene>
    <name evidence="12" type="primary">SLU7</name>
    <name evidence="12" type="ORF">K0M31_000056</name>
</gene>
<feature type="domain" description="Pre-mRNA-splicing factor SLU7" evidence="11">
    <location>
        <begin position="160"/>
        <end position="403"/>
    </location>
</feature>
<sequence length="573" mass="66878">MANTLTNVPVSKIIKNKSNFEDEPKKKSREDWRKAKELEEARKAGTAPAAVDEEGKDINPHIPQYISATPWYFGAQGPTLKHQRPQPEKQKKYSSIDEWYKRGVDSSKVATKYRKGACENCGAITHKKKECMERPRKIGAKYTNANIAPDEFTQPELSTDYDGKRDRWAGYDPSQHRAIVEEYQKIEEAKRQMRAEKLNAEENDEQDSDKDEDKYVDEVDMPGTKVDSKQRITVRNLRIREDTAKYLRNLDPNSAYYDPKTRSMRDNPYIGTEREVDYKGENFARFSGDTQQHANAQLFAWEAHERGVDVHLLAEPTKLELLKQEYDKKRDELKDKARDSIINRYGGEEHLDALPPSLLLAQTEQYVEYSRYGKIIKGQDRQIIRSKYEEDVYPNNHTSVWGSYWHAGKWGYKCCHSFLKNSYCTGNAGKKTAEAAAIETKKTVYEEEKSNIKTVNLSDEKSESNDSSSDEEEKVSRTIKSKSSKRKEKKQKQKEKRKNKKKIARLQEQDKLQQALQKEEERQKEAERLLQMSERKRPYNSMYEVKEPTIDEIEAFQMKRQREDDPMAEFLNK</sequence>
<keyword evidence="7 8" id="KW-0539">Nucleus</keyword>
<feature type="compositionally biased region" description="Basic and acidic residues" evidence="10">
    <location>
        <begin position="505"/>
        <end position="537"/>
    </location>
</feature>
<keyword evidence="4 8" id="KW-0507">mRNA processing</keyword>
<comment type="function">
    <text evidence="8">Involved in pre-mRNA splicing.</text>
</comment>
<evidence type="ECO:0000256" key="8">
    <source>
        <dbReference type="RuleBase" id="RU367071"/>
    </source>
</evidence>
<dbReference type="Proteomes" id="UP001177670">
    <property type="component" value="Unassembled WGS sequence"/>
</dbReference>
<dbReference type="PANTHER" id="PTHR12942">
    <property type="entry name" value="STEP II SPLICING FACTOR SLU7"/>
    <property type="match status" value="1"/>
</dbReference>
<comment type="caution">
    <text evidence="12">The sequence shown here is derived from an EMBL/GenBank/DDBJ whole genome shotgun (WGS) entry which is preliminary data.</text>
</comment>
<keyword evidence="9" id="KW-0175">Coiled coil</keyword>
<feature type="region of interest" description="Disordered" evidence="10">
    <location>
        <begin position="1"/>
        <end position="60"/>
    </location>
</feature>
<comment type="subunit">
    <text evidence="8">Associated with the spliceosome.</text>
</comment>
<keyword evidence="5 8" id="KW-0747">Spliceosome</keyword>
<evidence type="ECO:0000256" key="9">
    <source>
        <dbReference type="SAM" id="Coils"/>
    </source>
</evidence>
<feature type="coiled-coil region" evidence="9">
    <location>
        <begin position="176"/>
        <end position="206"/>
    </location>
</feature>
<keyword evidence="13" id="KW-1185">Reference proteome</keyword>
<dbReference type="GO" id="GO:0005681">
    <property type="term" value="C:spliceosomal complex"/>
    <property type="evidence" value="ECO:0007669"/>
    <property type="project" value="UniProtKB-UniRule"/>
</dbReference>